<dbReference type="Proteomes" id="UP000054978">
    <property type="component" value="Unassembled WGS sequence"/>
</dbReference>
<dbReference type="RefSeq" id="WP_167389064.1">
    <property type="nucleotide sequence ID" value="NZ_FCOB02000003.1"/>
</dbReference>
<proteinExistence type="predicted"/>
<keyword evidence="2" id="KW-1185">Reference proteome</keyword>
<reference evidence="1" key="1">
    <citation type="submission" date="2016-01" db="EMBL/GenBank/DDBJ databases">
        <authorList>
            <person name="Peeters C."/>
        </authorList>
    </citation>
    <scope>NUCLEOTIDE SEQUENCE [LARGE SCALE GENOMIC DNA]</scope>
    <source>
        <strain evidence="1">LMG 29326</strain>
    </source>
</reference>
<evidence type="ECO:0000313" key="2">
    <source>
        <dbReference type="Proteomes" id="UP000054978"/>
    </source>
</evidence>
<sequence length="51" mass="5867">MFENTSLEQFSALDDFAWATPVWRPFVQRESHVPAVSQESQQQTAECAHKT</sequence>
<dbReference type="EMBL" id="FCOB02000003">
    <property type="protein sequence ID" value="SAK47499.1"/>
    <property type="molecule type" value="Genomic_DNA"/>
</dbReference>
<accession>A0A157ZPV0</accession>
<gene>
    <name evidence="1" type="ORF">AWB83_00868</name>
</gene>
<organism evidence="1 2">
    <name type="scientific">Caballeronia ptereochthonis</name>
    <dbReference type="NCBI Taxonomy" id="1777144"/>
    <lineage>
        <taxon>Bacteria</taxon>
        <taxon>Pseudomonadati</taxon>
        <taxon>Pseudomonadota</taxon>
        <taxon>Betaproteobacteria</taxon>
        <taxon>Burkholderiales</taxon>
        <taxon>Burkholderiaceae</taxon>
        <taxon>Caballeronia</taxon>
    </lineage>
</organism>
<comment type="caution">
    <text evidence="1">The sequence shown here is derived from an EMBL/GenBank/DDBJ whole genome shotgun (WGS) entry which is preliminary data.</text>
</comment>
<name>A0A157ZPV0_9BURK</name>
<protein>
    <submittedName>
        <fullName evidence="1">Uncharacterized protein</fullName>
    </submittedName>
</protein>
<dbReference type="AlphaFoldDB" id="A0A157ZPV0"/>
<evidence type="ECO:0000313" key="1">
    <source>
        <dbReference type="EMBL" id="SAK47499.1"/>
    </source>
</evidence>